<dbReference type="Pfam" id="PF03992">
    <property type="entry name" value="ABM"/>
    <property type="match status" value="1"/>
</dbReference>
<evidence type="ECO:0000313" key="4">
    <source>
        <dbReference type="Proteomes" id="UP000236447"/>
    </source>
</evidence>
<dbReference type="AlphaFoldDB" id="A0A2I7G7Y9"/>
<reference evidence="2 5" key="3">
    <citation type="journal article" date="2017" name="Int. J. Syst. Evol. Microbiol.">
        <title>Adaptation of Surface-Associated Bacteria to the Open Ocean: A Genomically Distinct Subpopulation of Phaeobacter gallaeciensis Colonizes Pacific Mesozooplankton.</title>
        <authorList>
            <person name="Freese H.M."/>
            <person name="Methner A."/>
            <person name="Overmann J."/>
        </authorList>
    </citation>
    <scope>NUCLEOTIDE SEQUENCE [LARGE SCALE GENOMIC DNA]</scope>
    <source>
        <strain evidence="2 5">P66</strain>
    </source>
</reference>
<evidence type="ECO:0000313" key="3">
    <source>
        <dbReference type="EMBL" id="AUQ99274.1"/>
    </source>
</evidence>
<dbReference type="RefSeq" id="WP_076615708.1">
    <property type="nucleotide sequence ID" value="NZ_CP010599.1"/>
</dbReference>
<dbReference type="EMBL" id="CP010705">
    <property type="protein sequence ID" value="AUQ94254.1"/>
    <property type="molecule type" value="Genomic_DNA"/>
</dbReference>
<dbReference type="Gene3D" id="3.30.70.100">
    <property type="match status" value="1"/>
</dbReference>
<dbReference type="Proteomes" id="UP000236536">
    <property type="component" value="Chromosome"/>
</dbReference>
<dbReference type="SUPFAM" id="SSF54909">
    <property type="entry name" value="Dimeric alpha+beta barrel"/>
    <property type="match status" value="1"/>
</dbReference>
<evidence type="ECO:0000313" key="5">
    <source>
        <dbReference type="Proteomes" id="UP000236536"/>
    </source>
</evidence>
<dbReference type="InterPro" id="IPR011008">
    <property type="entry name" value="Dimeric_a/b-barrel"/>
</dbReference>
<name>A0A2I7G7Y9_9RHOB</name>
<organism evidence="3 4">
    <name type="scientific">Phaeobacter inhibens</name>
    <dbReference type="NCBI Taxonomy" id="221822"/>
    <lineage>
        <taxon>Bacteria</taxon>
        <taxon>Pseudomonadati</taxon>
        <taxon>Pseudomonadota</taxon>
        <taxon>Alphaproteobacteria</taxon>
        <taxon>Rhodobacterales</taxon>
        <taxon>Roseobacteraceae</taxon>
        <taxon>Phaeobacter</taxon>
    </lineage>
</organism>
<proteinExistence type="predicted"/>
<sequence length="99" mass="11326">MTHTPEKEAVIVTVKAVPSLFDELAAATQAMMPETREFPGCIEAHLLLAPEREEMVIFQIWESSEAQSAYLTWRAERGDFERLGELIHDEQIFRTYTLG</sequence>
<gene>
    <name evidence="2" type="ORF">PhaeoP66_01467</name>
    <name evidence="3" type="ORF">PhaeoP88_01904</name>
</gene>
<reference evidence="3 4" key="1">
    <citation type="journal article" date="2017" name="Front. Microbiol.">
        <title>Phaeobacter piscinae sp. nov., a species of the Roseobacter group and potential aquaculture probiont.</title>
        <authorList>
            <person name="Sonnenschein E.C."/>
            <person name="Phippen C.B.W."/>
            <person name="Nielsen K.F."/>
            <person name="Mateiu R.V."/>
            <person name="Melchiorsen J."/>
            <person name="Gram L."/>
            <person name="Overmann J."/>
            <person name="Freese H.M."/>
        </authorList>
    </citation>
    <scope>NUCLEOTIDE SEQUENCE [LARGE SCALE GENOMIC DNA]</scope>
    <source>
        <strain evidence="3 4">P88</strain>
    </source>
</reference>
<reference evidence="4 5" key="2">
    <citation type="journal article" date="2017" name="Genome Biol. Evol.">
        <title>Trajectories and Drivers of Genome Evolution in Surface-Associated Marine Phaeobacter.</title>
        <authorList>
            <person name="Freese H.M."/>
            <person name="Sikorski J."/>
            <person name="Bunk B."/>
            <person name="Scheuner C."/>
            <person name="Meier-Kolthoff J.P."/>
            <person name="Sproer C."/>
            <person name="Gram L."/>
            <person name="Overmann J."/>
        </authorList>
    </citation>
    <scope>NUCLEOTIDE SEQUENCE [LARGE SCALE GENOMIC DNA]</scope>
    <source>
        <strain evidence="2 5">P66</strain>
        <strain evidence="3 4">P88</strain>
    </source>
</reference>
<dbReference type="Proteomes" id="UP000236447">
    <property type="component" value="Chromosome"/>
</dbReference>
<feature type="domain" description="ABM" evidence="1">
    <location>
        <begin position="8"/>
        <end position="96"/>
    </location>
</feature>
<evidence type="ECO:0000313" key="2">
    <source>
        <dbReference type="EMBL" id="AUQ94254.1"/>
    </source>
</evidence>
<accession>A0A2I7G7Y9</accession>
<dbReference type="PROSITE" id="PS51725">
    <property type="entry name" value="ABM"/>
    <property type="match status" value="1"/>
</dbReference>
<protein>
    <recommendedName>
        <fullName evidence="1">ABM domain-containing protein</fullName>
    </recommendedName>
</protein>
<dbReference type="EMBL" id="CP010725">
    <property type="protein sequence ID" value="AUQ99274.1"/>
    <property type="molecule type" value="Genomic_DNA"/>
</dbReference>
<evidence type="ECO:0000259" key="1">
    <source>
        <dbReference type="PROSITE" id="PS51725"/>
    </source>
</evidence>
<dbReference type="GeneID" id="57288644"/>
<dbReference type="InterPro" id="IPR007138">
    <property type="entry name" value="ABM_dom"/>
</dbReference>
<keyword evidence="5" id="KW-1185">Reference proteome</keyword>